<name>A0AAW0CGH3_9AGAR</name>
<dbReference type="EMBL" id="JAWWNJ010000017">
    <property type="protein sequence ID" value="KAK7038116.1"/>
    <property type="molecule type" value="Genomic_DNA"/>
</dbReference>
<sequence>MHVDCLRAICSSLPTLTLSLSNRYHLLQCKLPISPLPSPSLRFDSFPAVAMAYQHPSSSSNNYQWPQGQIPPPSFAVEQHARASATLQFSSDKPTSQPQYDPAHPYGPYYRPNSNYEHVNATAQHAQDPVLPHPTPESLPLHYQALLHEAQIPAPLAYNFAGVPQGNVPFRPVLPEGLPQYPQYPQGQAWNMAPPQGYYPNADGPVQAPVELGKRQHADAESSDARVPKRFCQDHEYYEAAQAPMFPAVLPSPTVPAMGQLPLATLPDGSTLPPPPPGFKWEWPMLCFQQGLTMPFMAVNPENAGLPQISPIGQTRGMKLVFGKRNHDLALLDPAKKKKLLVNIYRGNQLEARRKREGAAFYGNEFLDPRAQHAPWVLRIFDNREEYYESNPHLRPPPQEEEAASMDVATPRQQFVALPEVIDSSLQDAGSQPSEQSSDIVDMDVATPRQQPVSLPEVIDPSLEVEDTQQSLLDLLNEIILFNEVNEAERSR</sequence>
<evidence type="ECO:0000313" key="2">
    <source>
        <dbReference type="EMBL" id="KAK7038116.1"/>
    </source>
</evidence>
<comment type="caution">
    <text evidence="2">The sequence shown here is derived from an EMBL/GenBank/DDBJ whole genome shotgun (WGS) entry which is preliminary data.</text>
</comment>
<dbReference type="AlphaFoldDB" id="A0AAW0CGH3"/>
<accession>A0AAW0CGH3</accession>
<feature type="region of interest" description="Disordered" evidence="1">
    <location>
        <begin position="389"/>
        <end position="408"/>
    </location>
</feature>
<feature type="region of interest" description="Disordered" evidence="1">
    <location>
        <begin position="81"/>
        <end position="115"/>
    </location>
</feature>
<evidence type="ECO:0000256" key="1">
    <source>
        <dbReference type="SAM" id="MobiDB-lite"/>
    </source>
</evidence>
<gene>
    <name evidence="2" type="ORF">R3P38DRAFT_537688</name>
</gene>
<protein>
    <submittedName>
        <fullName evidence="2">Uncharacterized protein</fullName>
    </submittedName>
</protein>
<evidence type="ECO:0000313" key="3">
    <source>
        <dbReference type="Proteomes" id="UP001362999"/>
    </source>
</evidence>
<reference evidence="2 3" key="1">
    <citation type="journal article" date="2024" name="J Genomics">
        <title>Draft genome sequencing and assembly of Favolaschia claudopus CIRM-BRFM 2984 isolated from oak limbs.</title>
        <authorList>
            <person name="Navarro D."/>
            <person name="Drula E."/>
            <person name="Chaduli D."/>
            <person name="Cazenave R."/>
            <person name="Ahrendt S."/>
            <person name="Wang J."/>
            <person name="Lipzen A."/>
            <person name="Daum C."/>
            <person name="Barry K."/>
            <person name="Grigoriev I.V."/>
            <person name="Favel A."/>
            <person name="Rosso M.N."/>
            <person name="Martin F."/>
        </authorList>
    </citation>
    <scope>NUCLEOTIDE SEQUENCE [LARGE SCALE GENOMIC DNA]</scope>
    <source>
        <strain evidence="2 3">CIRM-BRFM 2984</strain>
    </source>
</reference>
<proteinExistence type="predicted"/>
<organism evidence="2 3">
    <name type="scientific">Favolaschia claudopus</name>
    <dbReference type="NCBI Taxonomy" id="2862362"/>
    <lineage>
        <taxon>Eukaryota</taxon>
        <taxon>Fungi</taxon>
        <taxon>Dikarya</taxon>
        <taxon>Basidiomycota</taxon>
        <taxon>Agaricomycotina</taxon>
        <taxon>Agaricomycetes</taxon>
        <taxon>Agaricomycetidae</taxon>
        <taxon>Agaricales</taxon>
        <taxon>Marasmiineae</taxon>
        <taxon>Mycenaceae</taxon>
        <taxon>Favolaschia</taxon>
    </lineage>
</organism>
<dbReference type="Proteomes" id="UP001362999">
    <property type="component" value="Unassembled WGS sequence"/>
</dbReference>
<keyword evidence="3" id="KW-1185">Reference proteome</keyword>
<feature type="compositionally biased region" description="Polar residues" evidence="1">
    <location>
        <begin position="85"/>
        <end position="99"/>
    </location>
</feature>